<gene>
    <name evidence="2" type="ORF">HNP89_001964</name>
</gene>
<keyword evidence="1" id="KW-0472">Membrane</keyword>
<keyword evidence="1" id="KW-1133">Transmembrane helix</keyword>
<reference evidence="2 3" key="1">
    <citation type="submission" date="2020-07" db="EMBL/GenBank/DDBJ databases">
        <title>Genomic Encyclopedia of Type Strains, Phase IV (KMG-V): Genome sequencing to study the core and pangenomes of soil and plant-associated prokaryotes.</title>
        <authorList>
            <person name="Whitman W."/>
        </authorList>
    </citation>
    <scope>NUCLEOTIDE SEQUENCE [LARGE SCALE GENOMIC DNA]</scope>
    <source>
        <strain evidence="2 3">S1</strain>
    </source>
</reference>
<dbReference type="EMBL" id="JACDUK010000005">
    <property type="protein sequence ID" value="MBA2853986.1"/>
    <property type="molecule type" value="Genomic_DNA"/>
</dbReference>
<comment type="caution">
    <text evidence="2">The sequence shown here is derived from an EMBL/GenBank/DDBJ whole genome shotgun (WGS) entry which is preliminary data.</text>
</comment>
<feature type="transmembrane region" description="Helical" evidence="1">
    <location>
        <begin position="134"/>
        <end position="159"/>
    </location>
</feature>
<feature type="transmembrane region" description="Helical" evidence="1">
    <location>
        <begin position="39"/>
        <end position="66"/>
    </location>
</feature>
<accession>A0A7J9P794</accession>
<feature type="transmembrane region" description="Helical" evidence="1">
    <location>
        <begin position="12"/>
        <end position="33"/>
    </location>
</feature>
<feature type="transmembrane region" description="Helical" evidence="1">
    <location>
        <begin position="96"/>
        <end position="114"/>
    </location>
</feature>
<keyword evidence="1" id="KW-0812">Transmembrane</keyword>
<evidence type="ECO:0000313" key="2">
    <source>
        <dbReference type="EMBL" id="MBA2853986.1"/>
    </source>
</evidence>
<evidence type="ECO:0000256" key="1">
    <source>
        <dbReference type="SAM" id="Phobius"/>
    </source>
</evidence>
<name>A0A7J9P794_METMI</name>
<evidence type="ECO:0000313" key="3">
    <source>
        <dbReference type="Proteomes" id="UP000522365"/>
    </source>
</evidence>
<protein>
    <submittedName>
        <fullName evidence="2">Uncharacterized protein</fullName>
    </submittedName>
</protein>
<dbReference type="RefSeq" id="WP_181504831.1">
    <property type="nucleotide sequence ID" value="NZ_JACDUK010000005.1"/>
</dbReference>
<dbReference type="AlphaFoldDB" id="A0A7J9P794"/>
<proteinExistence type="predicted"/>
<organism evidence="2 3">
    <name type="scientific">Methanococcus maripaludis</name>
    <name type="common">Methanococcus deltae</name>
    <dbReference type="NCBI Taxonomy" id="39152"/>
    <lineage>
        <taxon>Archaea</taxon>
        <taxon>Methanobacteriati</taxon>
        <taxon>Methanobacteriota</taxon>
        <taxon>Methanomada group</taxon>
        <taxon>Methanococci</taxon>
        <taxon>Methanococcales</taxon>
        <taxon>Methanococcaceae</taxon>
        <taxon>Methanococcus</taxon>
    </lineage>
</organism>
<sequence>MSEKVQDILKILTFLILSYIFVCANISISAELLNLLSNISLNCFSIIIGFIIGAVGILVGTLSGIYGSLTDMPKNKHTSETLESLDIFVKELRDNTIFLVLLLIGSLIIEYIKIMPLDFSQLWFMLPSSIQIYFTREIIISTLSLSVLSMGFCIIYGIVSSIFNIYDVRNELLKNGSKNSENLNRRSKNNKRV</sequence>
<dbReference type="Proteomes" id="UP000522365">
    <property type="component" value="Unassembled WGS sequence"/>
</dbReference>